<dbReference type="InterPro" id="IPR050739">
    <property type="entry name" value="MFP"/>
</dbReference>
<keyword evidence="3" id="KW-0813">Transport</keyword>
<dbReference type="GeneID" id="83058232"/>
<keyword evidence="8 10" id="KW-0472">Membrane</keyword>
<dbReference type="KEGG" id="cpor:BED41_10260"/>
<reference evidence="13" key="1">
    <citation type="submission" date="2016-08" db="EMBL/GenBank/DDBJ databases">
        <title>Complete genome of Cloacibacillus porcorum.</title>
        <authorList>
            <person name="Looft T."/>
            <person name="Bayles D.O."/>
            <person name="Alt D.P."/>
        </authorList>
    </citation>
    <scope>NUCLEOTIDE SEQUENCE [LARGE SCALE GENOMIC DNA]</scope>
    <source>
        <strain evidence="13">CL-84</strain>
    </source>
</reference>
<keyword evidence="9" id="KW-0175">Coiled coil</keyword>
<proteinExistence type="inferred from homology"/>
<dbReference type="RefSeq" id="WP_066745658.1">
    <property type="nucleotide sequence ID" value="NZ_CP016757.1"/>
</dbReference>
<dbReference type="Pfam" id="PF26002">
    <property type="entry name" value="Beta-barrel_AprE"/>
    <property type="match status" value="1"/>
</dbReference>
<accession>A0A1B2I606</accession>
<evidence type="ECO:0000259" key="11">
    <source>
        <dbReference type="Pfam" id="PF25994"/>
    </source>
</evidence>
<dbReference type="PROSITE" id="PS00543">
    <property type="entry name" value="HLYD_FAMILY"/>
    <property type="match status" value="1"/>
</dbReference>
<evidence type="ECO:0000256" key="9">
    <source>
        <dbReference type="SAM" id="Coils"/>
    </source>
</evidence>
<comment type="subcellular location">
    <subcellularLocation>
        <location evidence="1">Cell inner membrane</location>
        <topology evidence="1">Single-pass membrane protein</topology>
    </subcellularLocation>
</comment>
<dbReference type="Gene3D" id="2.40.30.170">
    <property type="match status" value="1"/>
</dbReference>
<keyword evidence="4" id="KW-1003">Cell membrane</keyword>
<dbReference type="InterPro" id="IPR010129">
    <property type="entry name" value="T1SS_HlyD"/>
</dbReference>
<evidence type="ECO:0000256" key="5">
    <source>
        <dbReference type="ARBA" id="ARBA00022519"/>
    </source>
</evidence>
<evidence type="ECO:0000256" key="1">
    <source>
        <dbReference type="ARBA" id="ARBA00004377"/>
    </source>
</evidence>
<dbReference type="Proteomes" id="UP000093044">
    <property type="component" value="Chromosome"/>
</dbReference>
<gene>
    <name evidence="13" type="ORF">BED41_10260</name>
</gene>
<evidence type="ECO:0000259" key="12">
    <source>
        <dbReference type="Pfam" id="PF26002"/>
    </source>
</evidence>
<evidence type="ECO:0000256" key="6">
    <source>
        <dbReference type="ARBA" id="ARBA00022692"/>
    </source>
</evidence>
<dbReference type="GO" id="GO:0009306">
    <property type="term" value="P:protein secretion"/>
    <property type="evidence" value="ECO:0007669"/>
    <property type="project" value="InterPro"/>
</dbReference>
<dbReference type="AlphaFoldDB" id="A0A1B2I606"/>
<feature type="coiled-coil region" evidence="9">
    <location>
        <begin position="213"/>
        <end position="328"/>
    </location>
</feature>
<dbReference type="Pfam" id="PF25994">
    <property type="entry name" value="HH_AprE"/>
    <property type="match status" value="1"/>
</dbReference>
<comment type="similarity">
    <text evidence="2">Belongs to the membrane fusion protein (MFP) (TC 8.A.1) family.</text>
</comment>
<feature type="domain" description="AprE-like long alpha-helical hairpin" evidence="11">
    <location>
        <begin position="139"/>
        <end position="318"/>
    </location>
</feature>
<evidence type="ECO:0000256" key="8">
    <source>
        <dbReference type="ARBA" id="ARBA00023136"/>
    </source>
</evidence>
<evidence type="ECO:0000256" key="10">
    <source>
        <dbReference type="SAM" id="Phobius"/>
    </source>
</evidence>
<keyword evidence="7 10" id="KW-1133">Transmembrane helix</keyword>
<dbReference type="NCBIfam" id="TIGR01843">
    <property type="entry name" value="type_I_hlyD"/>
    <property type="match status" value="1"/>
</dbReference>
<feature type="domain" description="AprE-like beta-barrel" evidence="12">
    <location>
        <begin position="363"/>
        <end position="449"/>
    </location>
</feature>
<sequence length="472" mass="51906">MLEPMNKDSFEKAGKAIAKVENFGGGVTRRVFGLLFKENARRPGDWASDAAWAEAEEKPLKARAIVYIVLATFLLLLLWMSIAKVDEVVTGSGKAIPTSGTQMVQAIDGGMVEEILVKESQTVSKDAVLVKINQTRSSSSLGERNAQLLALTAKASRLEAQTQGKPFIAPVEAAASMPNIIEHERRLYQTSLDEMRSAVRVARDQAFQRRQELVEANARLSQLTGACELAENELNATKQLLSSGAVSELEVIRLEKESARAKADRDQARAQITRTRGAIQEAEGQIKETELRYLNSWRSELTATLRELESLEEGNKALIDRVSQAEIRAPISGTIKRLFVNSKGAVIMPGGAVAEIVSDQDALVVEARLAPNDRAFVRAGMPVVVKVTAYEYAVYGGLEGTVEYIGPDTITDEKGNTYYTVRIRTKETSFGPDRPILPGMVAQVDIMTGKRTILAYLLRPLFRAKEKAFREH</sequence>
<feature type="transmembrane region" description="Helical" evidence="10">
    <location>
        <begin position="64"/>
        <end position="82"/>
    </location>
</feature>
<evidence type="ECO:0000313" key="13">
    <source>
        <dbReference type="EMBL" id="ANZ45411.1"/>
    </source>
</evidence>
<dbReference type="PRINTS" id="PR01490">
    <property type="entry name" value="RTXTOXIND"/>
</dbReference>
<organism evidence="13 14">
    <name type="scientific">Cloacibacillus porcorum</name>
    <dbReference type="NCBI Taxonomy" id="1197717"/>
    <lineage>
        <taxon>Bacteria</taxon>
        <taxon>Thermotogati</taxon>
        <taxon>Synergistota</taxon>
        <taxon>Synergistia</taxon>
        <taxon>Synergistales</taxon>
        <taxon>Synergistaceae</taxon>
        <taxon>Cloacibacillus</taxon>
    </lineage>
</organism>
<dbReference type="OrthoDB" id="9810980at2"/>
<evidence type="ECO:0000256" key="2">
    <source>
        <dbReference type="ARBA" id="ARBA00009477"/>
    </source>
</evidence>
<dbReference type="STRING" id="1197717.BED41_10260"/>
<dbReference type="SUPFAM" id="SSF56954">
    <property type="entry name" value="Outer membrane efflux proteins (OEP)"/>
    <property type="match status" value="1"/>
</dbReference>
<evidence type="ECO:0000256" key="7">
    <source>
        <dbReference type="ARBA" id="ARBA00022989"/>
    </source>
</evidence>
<name>A0A1B2I606_9BACT</name>
<evidence type="ECO:0000256" key="4">
    <source>
        <dbReference type="ARBA" id="ARBA00022475"/>
    </source>
</evidence>
<dbReference type="InterPro" id="IPR058982">
    <property type="entry name" value="Beta-barrel_AprE"/>
</dbReference>
<dbReference type="Gene3D" id="1.10.287.1490">
    <property type="match status" value="1"/>
</dbReference>
<protein>
    <submittedName>
        <fullName evidence="13">Secretion protein HylD</fullName>
    </submittedName>
</protein>
<dbReference type="EMBL" id="CP016757">
    <property type="protein sequence ID" value="ANZ45411.1"/>
    <property type="molecule type" value="Genomic_DNA"/>
</dbReference>
<dbReference type="PANTHER" id="PTHR30386:SF26">
    <property type="entry name" value="TRANSPORT PROTEIN COMB"/>
    <property type="match status" value="1"/>
</dbReference>
<evidence type="ECO:0000256" key="3">
    <source>
        <dbReference type="ARBA" id="ARBA00022448"/>
    </source>
</evidence>
<evidence type="ECO:0000313" key="14">
    <source>
        <dbReference type="Proteomes" id="UP000093044"/>
    </source>
</evidence>
<keyword evidence="14" id="KW-1185">Reference proteome</keyword>
<dbReference type="InterPro" id="IPR006144">
    <property type="entry name" value="Secretion_HlyD_CS"/>
</dbReference>
<keyword evidence="5" id="KW-0997">Cell inner membrane</keyword>
<dbReference type="GO" id="GO:0005886">
    <property type="term" value="C:plasma membrane"/>
    <property type="evidence" value="ECO:0007669"/>
    <property type="project" value="UniProtKB-SubCell"/>
</dbReference>
<dbReference type="InterPro" id="IPR058781">
    <property type="entry name" value="HH_AprE-like"/>
</dbReference>
<dbReference type="PANTHER" id="PTHR30386">
    <property type="entry name" value="MEMBRANE FUSION SUBUNIT OF EMRAB-TOLC MULTIDRUG EFFLUX PUMP"/>
    <property type="match status" value="1"/>
</dbReference>
<keyword evidence="6 10" id="KW-0812">Transmembrane</keyword>